<organism evidence="1">
    <name type="scientific">Arundo donax</name>
    <name type="common">Giant reed</name>
    <name type="synonym">Donax arundinaceus</name>
    <dbReference type="NCBI Taxonomy" id="35708"/>
    <lineage>
        <taxon>Eukaryota</taxon>
        <taxon>Viridiplantae</taxon>
        <taxon>Streptophyta</taxon>
        <taxon>Embryophyta</taxon>
        <taxon>Tracheophyta</taxon>
        <taxon>Spermatophyta</taxon>
        <taxon>Magnoliopsida</taxon>
        <taxon>Liliopsida</taxon>
        <taxon>Poales</taxon>
        <taxon>Poaceae</taxon>
        <taxon>PACMAD clade</taxon>
        <taxon>Arundinoideae</taxon>
        <taxon>Arundineae</taxon>
        <taxon>Arundo</taxon>
    </lineage>
</organism>
<accession>A0A0A8ZEG8</accession>
<proteinExistence type="predicted"/>
<reference evidence="1" key="1">
    <citation type="submission" date="2014-09" db="EMBL/GenBank/DDBJ databases">
        <authorList>
            <person name="Magalhaes I.L.F."/>
            <person name="Oliveira U."/>
            <person name="Santos F.R."/>
            <person name="Vidigal T.H.D.A."/>
            <person name="Brescovit A.D."/>
            <person name="Santos A.J."/>
        </authorList>
    </citation>
    <scope>NUCLEOTIDE SEQUENCE</scope>
    <source>
        <tissue evidence="1">Shoot tissue taken approximately 20 cm above the soil surface</tissue>
    </source>
</reference>
<protein>
    <submittedName>
        <fullName evidence="1">Uncharacterized protein</fullName>
    </submittedName>
</protein>
<reference evidence="1" key="2">
    <citation type="journal article" date="2015" name="Data Brief">
        <title>Shoot transcriptome of the giant reed, Arundo donax.</title>
        <authorList>
            <person name="Barrero R.A."/>
            <person name="Guerrero F.D."/>
            <person name="Moolhuijzen P."/>
            <person name="Goolsby J.A."/>
            <person name="Tidwell J."/>
            <person name="Bellgard S.E."/>
            <person name="Bellgard M.I."/>
        </authorList>
    </citation>
    <scope>NUCLEOTIDE SEQUENCE</scope>
    <source>
        <tissue evidence="1">Shoot tissue taken approximately 20 cm above the soil surface</tissue>
    </source>
</reference>
<sequence length="81" mass="9885">MLRWRLLKHSSRLLWTSGPRFENVLRTVSKNYLHTWNSLVVRRKLPMQQLACLKSTFCQREVLSIWIQMFLRVKRQKLLIC</sequence>
<evidence type="ECO:0000313" key="1">
    <source>
        <dbReference type="EMBL" id="JAD37196.1"/>
    </source>
</evidence>
<dbReference type="AlphaFoldDB" id="A0A0A8ZEG8"/>
<dbReference type="EMBL" id="GBRH01260699">
    <property type="protein sequence ID" value="JAD37196.1"/>
    <property type="molecule type" value="Transcribed_RNA"/>
</dbReference>
<name>A0A0A8ZEG8_ARUDO</name>